<dbReference type="EMBL" id="JBBWRZ010000012">
    <property type="protein sequence ID" value="KAK8224712.1"/>
    <property type="molecule type" value="Genomic_DNA"/>
</dbReference>
<dbReference type="Proteomes" id="UP001492380">
    <property type="component" value="Unassembled WGS sequence"/>
</dbReference>
<name>A0ABR1YC59_9PEZI</name>
<keyword evidence="1" id="KW-0812">Transmembrane</keyword>
<accession>A0ABR1YC59</accession>
<keyword evidence="3" id="KW-1185">Reference proteome</keyword>
<feature type="transmembrane region" description="Helical" evidence="1">
    <location>
        <begin position="86"/>
        <end position="119"/>
    </location>
</feature>
<evidence type="ECO:0000256" key="1">
    <source>
        <dbReference type="SAM" id="Phobius"/>
    </source>
</evidence>
<protein>
    <submittedName>
        <fullName evidence="2">Uncharacterized protein</fullName>
    </submittedName>
</protein>
<comment type="caution">
    <text evidence="2">The sequence shown here is derived from an EMBL/GenBank/DDBJ whole genome shotgun (WGS) entry which is preliminary data.</text>
</comment>
<gene>
    <name evidence="2" type="ORF">HDK90DRAFT_497853</name>
</gene>
<feature type="non-terminal residue" evidence="2">
    <location>
        <position position="120"/>
    </location>
</feature>
<proteinExistence type="predicted"/>
<sequence length="120" mass="12555">MAEHLFAGLAQGRGLAGVLLRLLGGALDALHEVFVVFGGVTEEHPHGLSVFVLFPVLLLLARGGLERLVAQADIGPHRHVVLDLSLFKGLLLDTVIVILVTLGATVSVILTLVSIAAIVI</sequence>
<reference evidence="2 3" key="1">
    <citation type="submission" date="2024-04" db="EMBL/GenBank/DDBJ databases">
        <title>Phyllosticta paracitricarpa is synonymous to the EU quarantine fungus P. citricarpa based on phylogenomic analyses.</title>
        <authorList>
            <consortium name="Lawrence Berkeley National Laboratory"/>
            <person name="Van Ingen-Buijs V.A."/>
            <person name="Van Westerhoven A.C."/>
            <person name="Haridas S."/>
            <person name="Skiadas P."/>
            <person name="Martin F."/>
            <person name="Groenewald J.Z."/>
            <person name="Crous P.W."/>
            <person name="Seidl M.F."/>
        </authorList>
    </citation>
    <scope>NUCLEOTIDE SEQUENCE [LARGE SCALE GENOMIC DNA]</scope>
    <source>
        <strain evidence="2 3">CBS 123374</strain>
    </source>
</reference>
<keyword evidence="1" id="KW-1133">Transmembrane helix</keyword>
<evidence type="ECO:0000313" key="2">
    <source>
        <dbReference type="EMBL" id="KAK8224712.1"/>
    </source>
</evidence>
<keyword evidence="1" id="KW-0472">Membrane</keyword>
<evidence type="ECO:0000313" key="3">
    <source>
        <dbReference type="Proteomes" id="UP001492380"/>
    </source>
</evidence>
<organism evidence="2 3">
    <name type="scientific">Phyllosticta capitalensis</name>
    <dbReference type="NCBI Taxonomy" id="121624"/>
    <lineage>
        <taxon>Eukaryota</taxon>
        <taxon>Fungi</taxon>
        <taxon>Dikarya</taxon>
        <taxon>Ascomycota</taxon>
        <taxon>Pezizomycotina</taxon>
        <taxon>Dothideomycetes</taxon>
        <taxon>Dothideomycetes incertae sedis</taxon>
        <taxon>Botryosphaeriales</taxon>
        <taxon>Phyllostictaceae</taxon>
        <taxon>Phyllosticta</taxon>
    </lineage>
</organism>